<evidence type="ECO:0000313" key="8">
    <source>
        <dbReference type="Proteomes" id="UP000469185"/>
    </source>
</evidence>
<dbReference type="GO" id="GO:0003700">
    <property type="term" value="F:DNA-binding transcription factor activity"/>
    <property type="evidence" value="ECO:0007669"/>
    <property type="project" value="TreeGrafter"/>
</dbReference>
<dbReference type="Gene3D" id="1.10.357.10">
    <property type="entry name" value="Tetracycline Repressor, domain 2"/>
    <property type="match status" value="1"/>
</dbReference>
<comment type="caution">
    <text evidence="7">The sequence shown here is derived from an EMBL/GenBank/DDBJ whole genome shotgun (WGS) entry which is preliminary data.</text>
</comment>
<keyword evidence="5" id="KW-1133">Transmembrane helix</keyword>
<dbReference type="InterPro" id="IPR050109">
    <property type="entry name" value="HTH-type_TetR-like_transc_reg"/>
</dbReference>
<keyword evidence="5" id="KW-0472">Membrane</keyword>
<evidence type="ECO:0000256" key="3">
    <source>
        <dbReference type="ARBA" id="ARBA00023163"/>
    </source>
</evidence>
<dbReference type="Pfam" id="PF00440">
    <property type="entry name" value="TetR_N"/>
    <property type="match status" value="1"/>
</dbReference>
<name>A0A6N9YKF3_9ACTN</name>
<organism evidence="7 8">
    <name type="scientific">Phytoactinopolyspora alkaliphila</name>
    <dbReference type="NCBI Taxonomy" id="1783498"/>
    <lineage>
        <taxon>Bacteria</taxon>
        <taxon>Bacillati</taxon>
        <taxon>Actinomycetota</taxon>
        <taxon>Actinomycetes</taxon>
        <taxon>Jiangellales</taxon>
        <taxon>Jiangellaceae</taxon>
        <taxon>Phytoactinopolyspora</taxon>
    </lineage>
</organism>
<reference evidence="7 8" key="1">
    <citation type="submission" date="2020-02" db="EMBL/GenBank/DDBJ databases">
        <authorList>
            <person name="Li X.-J."/>
            <person name="Feng X.-M."/>
        </authorList>
    </citation>
    <scope>NUCLEOTIDE SEQUENCE [LARGE SCALE GENOMIC DNA]</scope>
    <source>
        <strain evidence="7 8">CGMCC 4.7225</strain>
    </source>
</reference>
<evidence type="ECO:0000259" key="6">
    <source>
        <dbReference type="PROSITE" id="PS50977"/>
    </source>
</evidence>
<dbReference type="PANTHER" id="PTHR30055">
    <property type="entry name" value="HTH-TYPE TRANSCRIPTIONAL REGULATOR RUTR"/>
    <property type="match status" value="1"/>
</dbReference>
<feature type="domain" description="HTH tetR-type" evidence="6">
    <location>
        <begin position="13"/>
        <end position="73"/>
    </location>
</feature>
<dbReference type="PANTHER" id="PTHR30055:SF234">
    <property type="entry name" value="HTH-TYPE TRANSCRIPTIONAL REGULATOR BETI"/>
    <property type="match status" value="1"/>
</dbReference>
<keyword evidence="8" id="KW-1185">Reference proteome</keyword>
<keyword evidence="2 4" id="KW-0238">DNA-binding</keyword>
<dbReference type="Gene3D" id="1.10.10.60">
    <property type="entry name" value="Homeodomain-like"/>
    <property type="match status" value="1"/>
</dbReference>
<keyword evidence="3" id="KW-0804">Transcription</keyword>
<dbReference type="GO" id="GO:0000976">
    <property type="term" value="F:transcription cis-regulatory region binding"/>
    <property type="evidence" value="ECO:0007669"/>
    <property type="project" value="TreeGrafter"/>
</dbReference>
<evidence type="ECO:0000256" key="5">
    <source>
        <dbReference type="SAM" id="Phobius"/>
    </source>
</evidence>
<dbReference type="PROSITE" id="PS50977">
    <property type="entry name" value="HTH_TETR_2"/>
    <property type="match status" value="1"/>
</dbReference>
<dbReference type="Proteomes" id="UP000469185">
    <property type="component" value="Unassembled WGS sequence"/>
</dbReference>
<keyword evidence="1" id="KW-0805">Transcription regulation</keyword>
<keyword evidence="5" id="KW-0812">Transmembrane</keyword>
<evidence type="ECO:0000313" key="7">
    <source>
        <dbReference type="EMBL" id="NED95417.1"/>
    </source>
</evidence>
<feature type="DNA-binding region" description="H-T-H motif" evidence="4">
    <location>
        <begin position="36"/>
        <end position="55"/>
    </location>
</feature>
<dbReference type="PRINTS" id="PR00455">
    <property type="entry name" value="HTHTETR"/>
</dbReference>
<dbReference type="EMBL" id="JAAGOB010000004">
    <property type="protein sequence ID" value="NED95417.1"/>
    <property type="molecule type" value="Genomic_DNA"/>
</dbReference>
<dbReference type="InterPro" id="IPR041347">
    <property type="entry name" value="MftR_C"/>
</dbReference>
<dbReference type="InterPro" id="IPR009057">
    <property type="entry name" value="Homeodomain-like_sf"/>
</dbReference>
<dbReference type="SUPFAM" id="SSF46689">
    <property type="entry name" value="Homeodomain-like"/>
    <property type="match status" value="1"/>
</dbReference>
<evidence type="ECO:0000256" key="4">
    <source>
        <dbReference type="PROSITE-ProRule" id="PRU00335"/>
    </source>
</evidence>
<proteinExistence type="predicted"/>
<dbReference type="RefSeq" id="WP_163818158.1">
    <property type="nucleotide sequence ID" value="NZ_JAAGOB010000004.1"/>
</dbReference>
<gene>
    <name evidence="7" type="ORF">G1H11_08825</name>
</gene>
<evidence type="ECO:0000256" key="1">
    <source>
        <dbReference type="ARBA" id="ARBA00023015"/>
    </source>
</evidence>
<protein>
    <submittedName>
        <fullName evidence="7">TetR family transcriptional regulator</fullName>
    </submittedName>
</protein>
<dbReference type="Pfam" id="PF17754">
    <property type="entry name" value="TetR_C_14"/>
    <property type="match status" value="1"/>
</dbReference>
<accession>A0A6N9YKF3</accession>
<dbReference type="AlphaFoldDB" id="A0A6N9YKF3"/>
<sequence length="197" mass="22581">MRAQLSRRERKKLDAMRHIQQKALDLFDAHGYGHVTIERIAAEADVSPSSVYRYFGTKEQLVLYDEYDPELLAAFDDKLAVHDPVTSLRESLSTAFRSMLDADEDLIRRRMRYTMNEPSVRAEMFRQTSELETELGRLIARHSGRAAEDLDIRVIVAAIMAAFLAALMYWHDSDYQEPLGTIIDRTLDRIGSGLTLD</sequence>
<evidence type="ECO:0000256" key="2">
    <source>
        <dbReference type="ARBA" id="ARBA00023125"/>
    </source>
</evidence>
<feature type="transmembrane region" description="Helical" evidence="5">
    <location>
        <begin position="150"/>
        <end position="170"/>
    </location>
</feature>
<dbReference type="InterPro" id="IPR001647">
    <property type="entry name" value="HTH_TetR"/>
</dbReference>